<keyword evidence="2" id="KW-1185">Reference proteome</keyword>
<organism evidence="1 2">
    <name type="scientific">Batillaria attramentaria</name>
    <dbReference type="NCBI Taxonomy" id="370345"/>
    <lineage>
        <taxon>Eukaryota</taxon>
        <taxon>Metazoa</taxon>
        <taxon>Spiralia</taxon>
        <taxon>Lophotrochozoa</taxon>
        <taxon>Mollusca</taxon>
        <taxon>Gastropoda</taxon>
        <taxon>Caenogastropoda</taxon>
        <taxon>Sorbeoconcha</taxon>
        <taxon>Cerithioidea</taxon>
        <taxon>Batillariidae</taxon>
        <taxon>Batillaria</taxon>
    </lineage>
</organism>
<accession>A0ABD0LC04</accession>
<gene>
    <name evidence="1" type="ORF">BaRGS_00011870</name>
</gene>
<name>A0ABD0LC04_9CAEN</name>
<dbReference type="EMBL" id="JACVVK020000063">
    <property type="protein sequence ID" value="KAK7496890.1"/>
    <property type="molecule type" value="Genomic_DNA"/>
</dbReference>
<proteinExistence type="predicted"/>
<evidence type="ECO:0000313" key="2">
    <source>
        <dbReference type="Proteomes" id="UP001519460"/>
    </source>
</evidence>
<reference evidence="1 2" key="1">
    <citation type="journal article" date="2023" name="Sci. Data">
        <title>Genome assembly of the Korean intertidal mud-creeper Batillaria attramentaria.</title>
        <authorList>
            <person name="Patra A.K."/>
            <person name="Ho P.T."/>
            <person name="Jun S."/>
            <person name="Lee S.J."/>
            <person name="Kim Y."/>
            <person name="Won Y.J."/>
        </authorList>
    </citation>
    <scope>NUCLEOTIDE SEQUENCE [LARGE SCALE GENOMIC DNA]</scope>
    <source>
        <strain evidence="1">Wonlab-2016</strain>
    </source>
</reference>
<dbReference type="Proteomes" id="UP001519460">
    <property type="component" value="Unassembled WGS sequence"/>
</dbReference>
<protein>
    <submittedName>
        <fullName evidence="1">Uncharacterized protein</fullName>
    </submittedName>
</protein>
<comment type="caution">
    <text evidence="1">The sequence shown here is derived from an EMBL/GenBank/DDBJ whole genome shotgun (WGS) entry which is preliminary data.</text>
</comment>
<dbReference type="AlphaFoldDB" id="A0ABD0LC04"/>
<sequence length="81" mass="8285">MMLSGTLLNLTRGASHVAGLSPPGGMASSALVTPFPITGEGRWSQLEGQSEKGQKGLCETFSHWCSLMGFGSPSSESAKGG</sequence>
<evidence type="ECO:0000313" key="1">
    <source>
        <dbReference type="EMBL" id="KAK7496890.1"/>
    </source>
</evidence>